<gene>
    <name evidence="2" type="ORF">Vafri_19267</name>
</gene>
<dbReference type="AlphaFoldDB" id="A0A8J4BP46"/>
<proteinExistence type="predicted"/>
<dbReference type="Proteomes" id="UP000747399">
    <property type="component" value="Unassembled WGS sequence"/>
</dbReference>
<dbReference type="EMBL" id="BNCO01000076">
    <property type="protein sequence ID" value="GIL65501.1"/>
    <property type="molecule type" value="Genomic_DNA"/>
</dbReference>
<evidence type="ECO:0000313" key="3">
    <source>
        <dbReference type="Proteomes" id="UP000747399"/>
    </source>
</evidence>
<evidence type="ECO:0000313" key="2">
    <source>
        <dbReference type="EMBL" id="GIL65501.1"/>
    </source>
</evidence>
<feature type="region of interest" description="Disordered" evidence="1">
    <location>
        <begin position="153"/>
        <end position="209"/>
    </location>
</feature>
<evidence type="ECO:0000256" key="1">
    <source>
        <dbReference type="SAM" id="MobiDB-lite"/>
    </source>
</evidence>
<name>A0A8J4BP46_9CHLO</name>
<feature type="non-terminal residue" evidence="2">
    <location>
        <position position="227"/>
    </location>
</feature>
<reference evidence="2" key="1">
    <citation type="journal article" date="2021" name="Proc. Natl. Acad. Sci. U.S.A.">
        <title>Three genomes in the algal genus Volvox reveal the fate of a haploid sex-determining region after a transition to homothallism.</title>
        <authorList>
            <person name="Yamamoto K."/>
            <person name="Hamaji T."/>
            <person name="Kawai-Toyooka H."/>
            <person name="Matsuzaki R."/>
            <person name="Takahashi F."/>
            <person name="Nishimura Y."/>
            <person name="Kawachi M."/>
            <person name="Noguchi H."/>
            <person name="Minakuchi Y."/>
            <person name="Umen J.G."/>
            <person name="Toyoda A."/>
            <person name="Nozaki H."/>
        </authorList>
    </citation>
    <scope>NUCLEOTIDE SEQUENCE</scope>
    <source>
        <strain evidence="2">NIES-3780</strain>
    </source>
</reference>
<sequence>FKIYLQRSHHNVTSGLLSVNASRPSCIHSRVIQRTGVPESASLEEKNTIRYHQMDSVERFKESISNAPGPVKWGAAGALVGAAAAAVVGPLGAVAGAVTGAQAAATIAAVLDPPLTTRLHGAADYSTVEAPVIGPETKLEANLGSGMGRGAGAGAGAGLESGIDPEPDGANDAELHMQQPAAGTRFGGGPASASDVTTEAATGMGNEGYLANSASRAAGAEGGEEEM</sequence>
<comment type="caution">
    <text evidence="2">The sequence shown here is derived from an EMBL/GenBank/DDBJ whole genome shotgun (WGS) entry which is preliminary data.</text>
</comment>
<accession>A0A8J4BP46</accession>
<protein>
    <submittedName>
        <fullName evidence="2">Uncharacterized protein</fullName>
    </submittedName>
</protein>
<keyword evidence="3" id="KW-1185">Reference proteome</keyword>
<organism evidence="2 3">
    <name type="scientific">Volvox africanus</name>
    <dbReference type="NCBI Taxonomy" id="51714"/>
    <lineage>
        <taxon>Eukaryota</taxon>
        <taxon>Viridiplantae</taxon>
        <taxon>Chlorophyta</taxon>
        <taxon>core chlorophytes</taxon>
        <taxon>Chlorophyceae</taxon>
        <taxon>CS clade</taxon>
        <taxon>Chlamydomonadales</taxon>
        <taxon>Volvocaceae</taxon>
        <taxon>Volvox</taxon>
    </lineage>
</organism>